<dbReference type="PROSITE" id="PS00028">
    <property type="entry name" value="ZINC_FINGER_C2H2_1"/>
    <property type="match status" value="5"/>
</dbReference>
<dbReference type="Gene3D" id="3.30.160.60">
    <property type="entry name" value="Classic Zinc Finger"/>
    <property type="match status" value="3"/>
</dbReference>
<feature type="compositionally biased region" description="Polar residues" evidence="8">
    <location>
        <begin position="1228"/>
        <end position="1241"/>
    </location>
</feature>
<evidence type="ECO:0000256" key="1">
    <source>
        <dbReference type="ARBA" id="ARBA00004123"/>
    </source>
</evidence>
<feature type="domain" description="C2H2-type" evidence="9">
    <location>
        <begin position="86"/>
        <end position="114"/>
    </location>
</feature>
<keyword evidence="6" id="KW-0539">Nucleus</keyword>
<feature type="compositionally biased region" description="Low complexity" evidence="8">
    <location>
        <begin position="426"/>
        <end position="440"/>
    </location>
</feature>
<feature type="region of interest" description="Disordered" evidence="8">
    <location>
        <begin position="637"/>
        <end position="678"/>
    </location>
</feature>
<dbReference type="InterPro" id="IPR013087">
    <property type="entry name" value="Znf_C2H2_type"/>
</dbReference>
<feature type="domain" description="C2H2-type" evidence="9">
    <location>
        <begin position="7"/>
        <end position="34"/>
    </location>
</feature>
<feature type="compositionally biased region" description="Acidic residues" evidence="8">
    <location>
        <begin position="879"/>
        <end position="895"/>
    </location>
</feature>
<comment type="caution">
    <text evidence="10">The sequence shown here is derived from an EMBL/GenBank/DDBJ whole genome shotgun (WGS) entry which is preliminary data.</text>
</comment>
<feature type="compositionally biased region" description="Low complexity" evidence="8">
    <location>
        <begin position="1242"/>
        <end position="1258"/>
    </location>
</feature>
<evidence type="ECO:0000259" key="9">
    <source>
        <dbReference type="PROSITE" id="PS50157"/>
    </source>
</evidence>
<dbReference type="GO" id="GO:0008270">
    <property type="term" value="F:zinc ion binding"/>
    <property type="evidence" value="ECO:0007669"/>
    <property type="project" value="UniProtKB-KW"/>
</dbReference>
<evidence type="ECO:0000256" key="2">
    <source>
        <dbReference type="ARBA" id="ARBA00022723"/>
    </source>
</evidence>
<evidence type="ECO:0000313" key="10">
    <source>
        <dbReference type="EMBL" id="CAF4933901.1"/>
    </source>
</evidence>
<feature type="compositionally biased region" description="Basic and acidic residues" evidence="8">
    <location>
        <begin position="1308"/>
        <end position="1322"/>
    </location>
</feature>
<evidence type="ECO:0000256" key="7">
    <source>
        <dbReference type="PROSITE-ProRule" id="PRU00042"/>
    </source>
</evidence>
<feature type="region of interest" description="Disordered" evidence="8">
    <location>
        <begin position="863"/>
        <end position="949"/>
    </location>
</feature>
<dbReference type="SMART" id="SM00355">
    <property type="entry name" value="ZnF_C2H2"/>
    <property type="match status" value="6"/>
</dbReference>
<sequence>MTSVENFKCIFCSAAFNDKELLQEHFRKHGDPEFNKSKFQNEVPTSTEKSEESELIGCDVCEELFPTISKAITHKHKMHPDHDTKYFCPWCGKLFTMKHLYNKHIKTSHNGQTNCEVKDYHCDSCSVYFFVPSAMLHHNKFFHRQDIEMNTLGSSKKVKLFNQELVSILYCPFCGEEYNNKVNLDKHMEDDHADENQSPEDILRCPVCEAILYHLDAYELHLTFHSTEDVYSEPNEMVAEITEFSLEAVPPLMEKVEDANHSVDNFLQMCMDESGEPKVKAKKHKKHKKSKKETITLDEFLNMNKDVFGDGLNVQGIEEVPTQMVLKRKYKTKNPEINVTNKVKKDLAKLKKHGIVIKSNSNNVVPNTSTAIINKTNTINANINTNEKTQTSIDANEVISKLMGQGNSQIKIVKTSIKQTSENKQDSYQSSKIDSSSDYDNTIMTTEEDYKEAVTNPENEEGKNSTVANFNKPLSPENEPKDEKEPEQVIKITAPSSKTPNLQPMDEEYISLPKTPEQNLPSKAFQNIGHGVTIKTLSEISCKNKEDCIDVVKEKAEDNEEETIEDNPEDDIDEEPIDSDSSIKTNTLQSLNLNKGITIKPVLRSKILPPSTQLSDPENEHPKDETTLEKPIIALKGLSQQPTVKSFSSSSPSSNNHHMTDEEENKDDNTAEDDNIQSHSDTQVLIKSEMPQKQESVIQSNADILKRLTNVTAKAVSSKTATNIPSRTDISKTPKNIIKRTMENDVEVLHIDDSDSDADIDHPTKWKQNATNITNRVSNKPTVTKISPPAALRGLNKNVTVKSMSQQSTKCTEVLTKDGQECRKMSVTRSIESKSTNITNNSNKLTEEQKNLQKTINNLKHVTIKPKNSFNANYKEHSQDEDDEDHDYNSDELDDKEYNSDTSTGKVQITEMNDNETSENEDPENSYESNVKVESPPQSPHSSVKNLDDNLDDFDIEAQIKANPIKTIIQPKESPKQQKPSNFPTLNKEITIKPARKNQDVEDEMHSQGAEAVDSAKNVQTPKAKPVSQRQQVNRNVVQNQKNATSSNEVNTVKTVKTYQSQTVIEEVTTTVTKTIRTVNTQEVKNASQMVSRSIRPQTIHQPRNPNQATATRQASFVGAKVRNYGPQVRPVVANSSIALIPTRPRFTKPQMPSPSTIRKPTPIVQSRPRAITCNRPLRSVSPASKRTSDEVGHFSCFKKAKETLFPVDGVTSTKDEDNVQYSSMKSKSTFSNVTQVQKGGSQMRSETSTSSQQSISKLSGVSGLKIVKTSSKQATQVEEKCDLPAPKNSTMAALEKLQKQGLLIKKPRLDMESETHSHSENEENDDGGEY</sequence>
<keyword evidence="5" id="KW-0862">Zinc</keyword>
<keyword evidence="3" id="KW-0677">Repeat</keyword>
<feature type="compositionally biased region" description="Acidic residues" evidence="8">
    <location>
        <begin position="913"/>
        <end position="925"/>
    </location>
</feature>
<dbReference type="OrthoDB" id="203599at2759"/>
<gene>
    <name evidence="10" type="ORF">PMACD_LOCUS14091</name>
</gene>
<organism evidence="10 11">
    <name type="scientific">Pieris macdunnoughi</name>
    <dbReference type="NCBI Taxonomy" id="345717"/>
    <lineage>
        <taxon>Eukaryota</taxon>
        <taxon>Metazoa</taxon>
        <taxon>Ecdysozoa</taxon>
        <taxon>Arthropoda</taxon>
        <taxon>Hexapoda</taxon>
        <taxon>Insecta</taxon>
        <taxon>Pterygota</taxon>
        <taxon>Neoptera</taxon>
        <taxon>Endopterygota</taxon>
        <taxon>Lepidoptera</taxon>
        <taxon>Glossata</taxon>
        <taxon>Ditrysia</taxon>
        <taxon>Papilionoidea</taxon>
        <taxon>Pieridae</taxon>
        <taxon>Pierinae</taxon>
        <taxon>Pieris</taxon>
    </lineage>
</organism>
<feature type="compositionally biased region" description="Acidic residues" evidence="8">
    <location>
        <begin position="661"/>
        <end position="675"/>
    </location>
</feature>
<evidence type="ECO:0000256" key="3">
    <source>
        <dbReference type="ARBA" id="ARBA00022737"/>
    </source>
</evidence>
<feature type="compositionally biased region" description="Polar residues" evidence="8">
    <location>
        <begin position="900"/>
        <end position="912"/>
    </location>
</feature>
<evidence type="ECO:0000256" key="5">
    <source>
        <dbReference type="ARBA" id="ARBA00022833"/>
    </source>
</evidence>
<feature type="region of interest" description="Disordered" evidence="8">
    <location>
        <begin position="1228"/>
        <end position="1258"/>
    </location>
</feature>
<name>A0A821WUY1_9NEOP</name>
<evidence type="ECO:0000313" key="11">
    <source>
        <dbReference type="Proteomes" id="UP000663880"/>
    </source>
</evidence>
<evidence type="ECO:0000256" key="4">
    <source>
        <dbReference type="ARBA" id="ARBA00022771"/>
    </source>
</evidence>
<dbReference type="EMBL" id="CAJOBZ010000063">
    <property type="protein sequence ID" value="CAF4933901.1"/>
    <property type="molecule type" value="Genomic_DNA"/>
</dbReference>
<evidence type="ECO:0000256" key="6">
    <source>
        <dbReference type="ARBA" id="ARBA00023242"/>
    </source>
</evidence>
<evidence type="ECO:0000256" key="8">
    <source>
        <dbReference type="SAM" id="MobiDB-lite"/>
    </source>
</evidence>
<feature type="compositionally biased region" description="Low complexity" evidence="8">
    <location>
        <begin position="1029"/>
        <end position="1041"/>
    </location>
</feature>
<keyword evidence="4 7" id="KW-0863">Zinc-finger</keyword>
<dbReference type="GO" id="GO:0005634">
    <property type="term" value="C:nucleus"/>
    <property type="evidence" value="ECO:0007669"/>
    <property type="project" value="UniProtKB-SubCell"/>
</dbReference>
<dbReference type="PANTHER" id="PTHR24406">
    <property type="entry name" value="TRANSCRIPTIONAL REPRESSOR CTCFL-RELATED"/>
    <property type="match status" value="1"/>
</dbReference>
<reference evidence="10" key="1">
    <citation type="submission" date="2021-02" db="EMBL/GenBank/DDBJ databases">
        <authorList>
            <person name="Steward A R."/>
        </authorList>
    </citation>
    <scope>NUCLEOTIDE SEQUENCE</scope>
</reference>
<feature type="region of interest" description="Disordered" evidence="8">
    <location>
        <begin position="965"/>
        <end position="1049"/>
    </location>
</feature>
<dbReference type="SUPFAM" id="SSF57667">
    <property type="entry name" value="beta-beta-alpha zinc fingers"/>
    <property type="match status" value="1"/>
</dbReference>
<feature type="region of interest" description="Disordered" evidence="8">
    <location>
        <begin position="418"/>
        <end position="486"/>
    </location>
</feature>
<dbReference type="Proteomes" id="UP000663880">
    <property type="component" value="Unassembled WGS sequence"/>
</dbReference>
<feature type="domain" description="C2H2-type" evidence="9">
    <location>
        <begin position="169"/>
        <end position="197"/>
    </location>
</feature>
<dbReference type="PROSITE" id="PS50157">
    <property type="entry name" value="ZINC_FINGER_C2H2_2"/>
    <property type="match status" value="3"/>
</dbReference>
<dbReference type="InterPro" id="IPR036236">
    <property type="entry name" value="Znf_C2H2_sf"/>
</dbReference>
<accession>A0A821WUY1</accession>
<comment type="subcellular location">
    <subcellularLocation>
        <location evidence="1">Nucleus</location>
    </subcellularLocation>
</comment>
<feature type="compositionally biased region" description="Acidic residues" evidence="8">
    <location>
        <begin position="557"/>
        <end position="578"/>
    </location>
</feature>
<protein>
    <recommendedName>
        <fullName evidence="9">C2H2-type domain-containing protein</fullName>
    </recommendedName>
</protein>
<keyword evidence="11" id="KW-1185">Reference proteome</keyword>
<feature type="compositionally biased region" description="Polar residues" evidence="8">
    <location>
        <begin position="863"/>
        <end position="872"/>
    </location>
</feature>
<feature type="region of interest" description="Disordered" evidence="8">
    <location>
        <begin position="553"/>
        <end position="585"/>
    </location>
</feature>
<keyword evidence="2" id="KW-0479">Metal-binding</keyword>
<dbReference type="InterPro" id="IPR050888">
    <property type="entry name" value="ZnF_C2H2-type_TF"/>
</dbReference>
<proteinExistence type="predicted"/>
<feature type="region of interest" description="Disordered" evidence="8">
    <location>
        <begin position="1304"/>
        <end position="1331"/>
    </location>
</feature>
<feature type="compositionally biased region" description="Basic and acidic residues" evidence="8">
    <location>
        <begin position="997"/>
        <end position="1006"/>
    </location>
</feature>